<dbReference type="OMA" id="RTRCWAL"/>
<dbReference type="EMBL" id="JABSTR010000001">
    <property type="protein sequence ID" value="KAH9360890.1"/>
    <property type="molecule type" value="Genomic_DNA"/>
</dbReference>
<evidence type="ECO:0000256" key="1">
    <source>
        <dbReference type="ARBA" id="ARBA00022737"/>
    </source>
</evidence>
<accession>A0A9J6FD67</accession>
<name>A0A9J6FD67_HAELO</name>
<dbReference type="Gene3D" id="3.80.10.10">
    <property type="entry name" value="Ribonuclease Inhibitor"/>
    <property type="match status" value="2"/>
</dbReference>
<dbReference type="SUPFAM" id="SSF52047">
    <property type="entry name" value="RNI-like"/>
    <property type="match status" value="1"/>
</dbReference>
<dbReference type="InterPro" id="IPR032675">
    <property type="entry name" value="LRR_dom_sf"/>
</dbReference>
<gene>
    <name evidence="2" type="ORF">HPB48_003611</name>
</gene>
<comment type="caution">
    <text evidence="2">The sequence shown here is derived from an EMBL/GenBank/DDBJ whole genome shotgun (WGS) entry which is preliminary data.</text>
</comment>
<dbReference type="AlphaFoldDB" id="A0A9J6FD67"/>
<proteinExistence type="predicted"/>
<organism evidence="2 3">
    <name type="scientific">Haemaphysalis longicornis</name>
    <name type="common">Bush tick</name>
    <dbReference type="NCBI Taxonomy" id="44386"/>
    <lineage>
        <taxon>Eukaryota</taxon>
        <taxon>Metazoa</taxon>
        <taxon>Ecdysozoa</taxon>
        <taxon>Arthropoda</taxon>
        <taxon>Chelicerata</taxon>
        <taxon>Arachnida</taxon>
        <taxon>Acari</taxon>
        <taxon>Parasitiformes</taxon>
        <taxon>Ixodida</taxon>
        <taxon>Ixodoidea</taxon>
        <taxon>Ixodidae</taxon>
        <taxon>Haemaphysalinae</taxon>
        <taxon>Haemaphysalis</taxon>
    </lineage>
</organism>
<keyword evidence="1" id="KW-0677">Repeat</keyword>
<dbReference type="InterPro" id="IPR052201">
    <property type="entry name" value="LRR-containing_regulator"/>
</dbReference>
<dbReference type="Proteomes" id="UP000821853">
    <property type="component" value="Chromosome 1"/>
</dbReference>
<dbReference type="VEuPathDB" id="VectorBase:HLOH_052736"/>
<dbReference type="OrthoDB" id="6513214at2759"/>
<reference evidence="2 3" key="1">
    <citation type="journal article" date="2020" name="Cell">
        <title>Large-Scale Comparative Analyses of Tick Genomes Elucidate Their Genetic Diversity and Vector Capacities.</title>
        <authorList>
            <consortium name="Tick Genome and Microbiome Consortium (TIGMIC)"/>
            <person name="Jia N."/>
            <person name="Wang J."/>
            <person name="Shi W."/>
            <person name="Du L."/>
            <person name="Sun Y."/>
            <person name="Zhan W."/>
            <person name="Jiang J.F."/>
            <person name="Wang Q."/>
            <person name="Zhang B."/>
            <person name="Ji P."/>
            <person name="Bell-Sakyi L."/>
            <person name="Cui X.M."/>
            <person name="Yuan T.T."/>
            <person name="Jiang B.G."/>
            <person name="Yang W.F."/>
            <person name="Lam T.T."/>
            <person name="Chang Q.C."/>
            <person name="Ding S.J."/>
            <person name="Wang X.J."/>
            <person name="Zhu J.G."/>
            <person name="Ruan X.D."/>
            <person name="Zhao L."/>
            <person name="Wei J.T."/>
            <person name="Ye R.Z."/>
            <person name="Que T.C."/>
            <person name="Du C.H."/>
            <person name="Zhou Y.H."/>
            <person name="Cheng J.X."/>
            <person name="Dai P.F."/>
            <person name="Guo W.B."/>
            <person name="Han X.H."/>
            <person name="Huang E.J."/>
            <person name="Li L.F."/>
            <person name="Wei W."/>
            <person name="Gao Y.C."/>
            <person name="Liu J.Z."/>
            <person name="Shao H.Z."/>
            <person name="Wang X."/>
            <person name="Wang C.C."/>
            <person name="Yang T.C."/>
            <person name="Huo Q.B."/>
            <person name="Li W."/>
            <person name="Chen H.Y."/>
            <person name="Chen S.E."/>
            <person name="Zhou L.G."/>
            <person name="Ni X.B."/>
            <person name="Tian J.H."/>
            <person name="Sheng Y."/>
            <person name="Liu T."/>
            <person name="Pan Y.S."/>
            <person name="Xia L.Y."/>
            <person name="Li J."/>
            <person name="Zhao F."/>
            <person name="Cao W.C."/>
        </authorList>
    </citation>
    <scope>NUCLEOTIDE SEQUENCE [LARGE SCALE GENOMIC DNA]</scope>
    <source>
        <strain evidence="2">HaeL-2018</strain>
    </source>
</reference>
<protein>
    <submittedName>
        <fullName evidence="2">Uncharacterized protein</fullName>
    </submittedName>
</protein>
<evidence type="ECO:0000313" key="3">
    <source>
        <dbReference type="Proteomes" id="UP000821853"/>
    </source>
</evidence>
<dbReference type="PANTHER" id="PTHR24111">
    <property type="entry name" value="LEUCINE-RICH REPEAT-CONTAINING PROTEIN 34"/>
    <property type="match status" value="1"/>
</dbReference>
<dbReference type="PANTHER" id="PTHR24111:SF0">
    <property type="entry name" value="LEUCINE-RICH REPEAT-CONTAINING PROTEIN"/>
    <property type="match status" value="1"/>
</dbReference>
<evidence type="ECO:0000313" key="2">
    <source>
        <dbReference type="EMBL" id="KAH9360890.1"/>
    </source>
</evidence>
<sequence>MNHDIRVFFFFFFQGLEEIAQTIQAFAEFLFDEEPDVFDNVFRTKRFLELADRRFRGSTGIPASFFDPCSQDGDDACWAVGLQQRWNAFLNLRGIEMIALHERTFSLQTFQDAPNVLLGADDVTSLCACLWILRNHRCISKVALDMSVVARYHPAVFWRLLRFQAEFLEDVELKGFCNVDNVFYIAHLLNGTTNLFRLALTNLTLSGAAAMQLGDVLGSNRNLETLILKEIHLTATDIKHLALTISVNENPWMLELRGWIAPGDGQGDAVASLLATTLGQLYLEVSCDWAPFFRRLAVNHELTELEIVDCSPFLFLSLNDLANALLFNYTLKRLKLQMCMSSTEQNVDIDWQYVSKAIRQNLGLQQLSFAFSSFGTEADGAVAALGDALAENQILRELSVEGCELSSSNLMLLLNGLSRNVTLQKLHIGALEGDDLCQQLLKHITKLNLSERVDWVCKLNSDLLQWAAIEEGINVTPNGLQRLRKLKLLLERVEDSDNPFPGLYLMSCALTSLSIGGDVQMNDAGAETFALFFIRSAVLDSVSLLFPASERQVVLMLNGLSLSKTVSCVVVGGDWRLIGAASVAFEQTLHTNTSITELTIAQRTRVGFEELKCHLQRGLQNNYSVSKLRLLYGADQVESRDSRIVRLLQCNRMLARWATSAISESYVTRNAAYAVHCIMACDSGRLILRQGTGYSDEELDEKLAEIFDDVEKELEHVLQRKLKNDYKDREQLREAFEVEHSPLSRKHPFTLQIGV</sequence>
<keyword evidence="3" id="KW-1185">Reference proteome</keyword>